<evidence type="ECO:0000256" key="3">
    <source>
        <dbReference type="SAM" id="Coils"/>
    </source>
</evidence>
<keyword evidence="6" id="KW-1185">Reference proteome</keyword>
<evidence type="ECO:0000313" key="5">
    <source>
        <dbReference type="EMBL" id="KAJ8761285.1"/>
    </source>
</evidence>
<feature type="coiled-coil region" evidence="3">
    <location>
        <begin position="58"/>
        <end position="113"/>
    </location>
</feature>
<feature type="coiled-coil region" evidence="3">
    <location>
        <begin position="152"/>
        <end position="200"/>
    </location>
</feature>
<dbReference type="GO" id="GO:0009904">
    <property type="term" value="P:chloroplast accumulation movement"/>
    <property type="evidence" value="ECO:0007669"/>
    <property type="project" value="TreeGrafter"/>
</dbReference>
<dbReference type="GO" id="GO:0005829">
    <property type="term" value="C:cytosol"/>
    <property type="evidence" value="ECO:0007669"/>
    <property type="project" value="TreeGrafter"/>
</dbReference>
<comment type="caution">
    <text evidence="5">The sequence shown here is derived from an EMBL/GenBank/DDBJ whole genome shotgun (WGS) entry which is preliminary data.</text>
</comment>
<dbReference type="PANTHER" id="PTHR32054:SF2">
    <property type="entry name" value="PROTEIN PLASTID MOVEMENT IMPAIRED 2"/>
    <property type="match status" value="1"/>
</dbReference>
<dbReference type="Pfam" id="PF05701">
    <property type="entry name" value="WEMBL"/>
    <property type="match status" value="1"/>
</dbReference>
<reference evidence="5 6" key="1">
    <citation type="submission" date="2021-09" db="EMBL/GenBank/DDBJ databases">
        <title>Genomic insights and catalytic innovation underlie evolution of tropane alkaloids biosynthesis.</title>
        <authorList>
            <person name="Wang Y.-J."/>
            <person name="Tian T."/>
            <person name="Huang J.-P."/>
            <person name="Huang S.-X."/>
        </authorList>
    </citation>
    <scope>NUCLEOTIDE SEQUENCE [LARGE SCALE GENOMIC DNA]</scope>
    <source>
        <strain evidence="5">KIB-2018</strain>
        <tissue evidence="5">Leaf</tissue>
    </source>
</reference>
<evidence type="ECO:0000256" key="1">
    <source>
        <dbReference type="ARBA" id="ARBA00005485"/>
    </source>
</evidence>
<feature type="region of interest" description="Disordered" evidence="4">
    <location>
        <begin position="28"/>
        <end position="55"/>
    </location>
</feature>
<dbReference type="Proteomes" id="UP001159364">
    <property type="component" value="Linkage Group LG06"/>
</dbReference>
<feature type="coiled-coil region" evidence="3">
    <location>
        <begin position="355"/>
        <end position="410"/>
    </location>
</feature>
<accession>A0AAV8T4V4</accession>
<name>A0AAV8T4V4_9ROSI</name>
<organism evidence="5 6">
    <name type="scientific">Erythroxylum novogranatense</name>
    <dbReference type="NCBI Taxonomy" id="1862640"/>
    <lineage>
        <taxon>Eukaryota</taxon>
        <taxon>Viridiplantae</taxon>
        <taxon>Streptophyta</taxon>
        <taxon>Embryophyta</taxon>
        <taxon>Tracheophyta</taxon>
        <taxon>Spermatophyta</taxon>
        <taxon>Magnoliopsida</taxon>
        <taxon>eudicotyledons</taxon>
        <taxon>Gunneridae</taxon>
        <taxon>Pentapetalae</taxon>
        <taxon>rosids</taxon>
        <taxon>fabids</taxon>
        <taxon>Malpighiales</taxon>
        <taxon>Erythroxylaceae</taxon>
        <taxon>Erythroxylum</taxon>
    </lineage>
</organism>
<evidence type="ECO:0008006" key="7">
    <source>
        <dbReference type="Google" id="ProtNLM"/>
    </source>
</evidence>
<keyword evidence="2 3" id="KW-0175">Coiled coil</keyword>
<evidence type="ECO:0000256" key="2">
    <source>
        <dbReference type="ARBA" id="ARBA00023054"/>
    </source>
</evidence>
<feature type="region of interest" description="Disordered" evidence="4">
    <location>
        <begin position="579"/>
        <end position="614"/>
    </location>
</feature>
<gene>
    <name evidence="5" type="ORF">K2173_001341</name>
</gene>
<feature type="compositionally biased region" description="Polar residues" evidence="4">
    <location>
        <begin position="579"/>
        <end position="599"/>
    </location>
</feature>
<feature type="coiled-coil region" evidence="3">
    <location>
        <begin position="506"/>
        <end position="540"/>
    </location>
</feature>
<sequence>MDRRAFEDRRRIGSVKAAINMYGERILERSPSMKKAQMDMPEKSNSRTKELHMAKRDVVKYRESRKAAESVKAEAESELLGAKNVVKSLAQQIEESNSKVKSEVREMERIKKSSKMKGKTLFEGNAEGHGYAEVVRELEYVKQELCKLKVDMASVKEEKMQAEKEMEASSSKFSSNLSSVEVLRKEIEEANEEQVLVELARIEASKEYEEIKAQSEKEVHEVSAAIEERKRRIRDTIEEIDQAKDDESRLIVTLSDVNVLQNELKHAKEMEKKVKIIDSLKHPGGNFRHWEDWEGSPLLRSITEELNATKKELISIREESFQFMASMDIIRDELKHVSEETARLKKTEEKADLTVQNLNSKLLRAKSKLEAATAAEEKAKSVVSNLSLTLEQLKTEAEVAKKEKALVSEETATIKAEILKTESEIDLSEERLQVSMQELEAAKTSEASALDKLKRLIESTMQSRASISQHNSSITISKFEYDYLTGSAVRAEEIADKKVAAAQAWIEALKASEKETLMKIEMAEREIREMRLEEEREVSRTERSLSAKKVVEGELKFRRQKHEKSTGAENLQLAFPRSSSRDYANLTPSRRTKVRNSGSPAIRTTPRSTVTIKKKKKKVVPNLANLFAGKKIDGDGEFLKLK</sequence>
<protein>
    <recommendedName>
        <fullName evidence="7">Protein PLASTID MOVEMENT IMPAIRED 2</fullName>
    </recommendedName>
</protein>
<dbReference type="GO" id="GO:0009903">
    <property type="term" value="P:chloroplast avoidance movement"/>
    <property type="evidence" value="ECO:0007669"/>
    <property type="project" value="TreeGrafter"/>
</dbReference>
<dbReference type="InterPro" id="IPR008545">
    <property type="entry name" value="Web"/>
</dbReference>
<dbReference type="AlphaFoldDB" id="A0AAV8T4V4"/>
<evidence type="ECO:0000256" key="4">
    <source>
        <dbReference type="SAM" id="MobiDB-lite"/>
    </source>
</evidence>
<proteinExistence type="inferred from homology"/>
<comment type="similarity">
    <text evidence="1">Belongs to the WEB family.</text>
</comment>
<dbReference type="PANTHER" id="PTHR32054">
    <property type="entry name" value="HEAVY CHAIN, PUTATIVE, EXPRESSED-RELATED-RELATED"/>
    <property type="match status" value="1"/>
</dbReference>
<feature type="compositionally biased region" description="Basic and acidic residues" evidence="4">
    <location>
        <begin position="36"/>
        <end position="55"/>
    </location>
</feature>
<dbReference type="EMBL" id="JAIWQS010000006">
    <property type="protein sequence ID" value="KAJ8761285.1"/>
    <property type="molecule type" value="Genomic_DNA"/>
</dbReference>
<evidence type="ECO:0000313" key="6">
    <source>
        <dbReference type="Proteomes" id="UP001159364"/>
    </source>
</evidence>